<name>A0ABU7D9A4_9TELE</name>
<evidence type="ECO:0000313" key="2">
    <source>
        <dbReference type="Proteomes" id="UP001352852"/>
    </source>
</evidence>
<proteinExistence type="predicted"/>
<evidence type="ECO:0000313" key="1">
    <source>
        <dbReference type="EMBL" id="MED6271451.1"/>
    </source>
</evidence>
<sequence>MLGLQFLCCKKDSLELFTFCTLFRLCVISQHKVVHNCEEEEILSRTLVLCTPAGSLCGCVWITFAYTDTGISACSSIQDSSSPASLDGECLATDALLNF</sequence>
<organism evidence="1 2">
    <name type="scientific">Characodon lateralis</name>
    <dbReference type="NCBI Taxonomy" id="208331"/>
    <lineage>
        <taxon>Eukaryota</taxon>
        <taxon>Metazoa</taxon>
        <taxon>Chordata</taxon>
        <taxon>Craniata</taxon>
        <taxon>Vertebrata</taxon>
        <taxon>Euteleostomi</taxon>
        <taxon>Actinopterygii</taxon>
        <taxon>Neopterygii</taxon>
        <taxon>Teleostei</taxon>
        <taxon>Neoteleostei</taxon>
        <taxon>Acanthomorphata</taxon>
        <taxon>Ovalentaria</taxon>
        <taxon>Atherinomorphae</taxon>
        <taxon>Cyprinodontiformes</taxon>
        <taxon>Goodeidae</taxon>
        <taxon>Characodon</taxon>
    </lineage>
</organism>
<reference evidence="1 2" key="1">
    <citation type="submission" date="2021-06" db="EMBL/GenBank/DDBJ databases">
        <authorList>
            <person name="Palmer J.M."/>
        </authorList>
    </citation>
    <scope>NUCLEOTIDE SEQUENCE [LARGE SCALE GENOMIC DNA]</scope>
    <source>
        <strain evidence="1 2">CL_MEX2019</strain>
        <tissue evidence="1">Muscle</tissue>
    </source>
</reference>
<dbReference type="EMBL" id="JAHUTJ010018307">
    <property type="protein sequence ID" value="MED6271451.1"/>
    <property type="molecule type" value="Genomic_DNA"/>
</dbReference>
<accession>A0ABU7D9A4</accession>
<keyword evidence="2" id="KW-1185">Reference proteome</keyword>
<comment type="caution">
    <text evidence="1">The sequence shown here is derived from an EMBL/GenBank/DDBJ whole genome shotgun (WGS) entry which is preliminary data.</text>
</comment>
<protein>
    <submittedName>
        <fullName evidence="1">Uncharacterized protein</fullName>
    </submittedName>
</protein>
<dbReference type="Proteomes" id="UP001352852">
    <property type="component" value="Unassembled WGS sequence"/>
</dbReference>
<gene>
    <name evidence="1" type="ORF">CHARACLAT_020355</name>
</gene>